<dbReference type="GO" id="GO:0016874">
    <property type="term" value="F:ligase activity"/>
    <property type="evidence" value="ECO:0007669"/>
    <property type="project" value="UniProtKB-KW"/>
</dbReference>
<evidence type="ECO:0000313" key="1">
    <source>
        <dbReference type="EMBL" id="EGL83351.1"/>
    </source>
</evidence>
<organism evidence="1 2">
    <name type="scientific">Caldalkalibacillus thermarum (strain TA2.A1)</name>
    <dbReference type="NCBI Taxonomy" id="986075"/>
    <lineage>
        <taxon>Bacteria</taxon>
        <taxon>Bacillati</taxon>
        <taxon>Bacillota</taxon>
        <taxon>Bacilli</taxon>
        <taxon>Bacillales</taxon>
        <taxon>Bacillaceae</taxon>
        <taxon>Caldalkalibacillus</taxon>
    </lineage>
</organism>
<sequence length="46" mass="5420">MVPRYVEFTNAFPKTATERIQKFKLKEMGIGNAWDREKAGYVVKRD</sequence>
<proteinExistence type="predicted"/>
<dbReference type="eggNOG" id="COG0318">
    <property type="taxonomic scope" value="Bacteria"/>
</dbReference>
<evidence type="ECO:0000313" key="2">
    <source>
        <dbReference type="Proteomes" id="UP000010716"/>
    </source>
</evidence>
<dbReference type="EMBL" id="AFCE01000110">
    <property type="protein sequence ID" value="EGL83351.1"/>
    <property type="molecule type" value="Genomic_DNA"/>
</dbReference>
<gene>
    <name evidence="1" type="ORF">CathTA2_1097</name>
</gene>
<dbReference type="SUPFAM" id="SSF56801">
    <property type="entry name" value="Acetyl-CoA synthetase-like"/>
    <property type="match status" value="1"/>
</dbReference>
<dbReference type="Proteomes" id="UP000010716">
    <property type="component" value="Unassembled WGS sequence"/>
</dbReference>
<name>F5L5N4_CALTT</name>
<dbReference type="AlphaFoldDB" id="F5L5N4"/>
<protein>
    <submittedName>
        <fullName evidence="1">Putative crotonobetaine/carnitine-CoA ligase</fullName>
    </submittedName>
</protein>
<accession>F5L5N4</accession>
<keyword evidence="1" id="KW-0436">Ligase</keyword>
<comment type="caution">
    <text evidence="1">The sequence shown here is derived from an EMBL/GenBank/DDBJ whole genome shotgun (WGS) entry which is preliminary data.</text>
</comment>
<reference evidence="1 2" key="1">
    <citation type="journal article" date="2011" name="J. Bacteriol.">
        <title>Draft genome sequence of the thermoalkaliphilic Caldalkalibacillus thermarum strain TA2.A1.</title>
        <authorList>
            <person name="Kalamorz F."/>
            <person name="Keis S."/>
            <person name="McMillan D.G."/>
            <person name="Olsson K."/>
            <person name="Stanton J.A."/>
            <person name="Stockwell P."/>
            <person name="Black M.A."/>
            <person name="Klingeman D.M."/>
            <person name="Land M.L."/>
            <person name="Han C.S."/>
            <person name="Martin S.L."/>
            <person name="Becher S.A."/>
            <person name="Peddie C.J."/>
            <person name="Morgan H.W."/>
            <person name="Matthies D."/>
            <person name="Preiss L."/>
            <person name="Meier T."/>
            <person name="Brown S.D."/>
            <person name="Cook G.M."/>
        </authorList>
    </citation>
    <scope>NUCLEOTIDE SEQUENCE [LARGE SCALE GENOMIC DNA]</scope>
    <source>
        <strain evidence="1 2">TA2.A1</strain>
    </source>
</reference>